<dbReference type="AlphaFoldDB" id="A0A0P1BP48"/>
<dbReference type="EMBL" id="CCYA01000270">
    <property type="protein sequence ID" value="CEH18160.1"/>
    <property type="molecule type" value="Genomic_DNA"/>
</dbReference>
<dbReference type="Proteomes" id="UP000054845">
    <property type="component" value="Unassembled WGS sequence"/>
</dbReference>
<protein>
    <submittedName>
        <fullName evidence="1">Uncharacterized protein</fullName>
    </submittedName>
</protein>
<reference evidence="1 2" key="1">
    <citation type="submission" date="2014-09" db="EMBL/GenBank/DDBJ databases">
        <authorList>
            <person name="Magalhaes I.L.F."/>
            <person name="Oliveira U."/>
            <person name="Santos F.R."/>
            <person name="Vidigal T.H.D.A."/>
            <person name="Brescovit A.D."/>
            <person name="Santos A.J."/>
        </authorList>
    </citation>
    <scope>NUCLEOTIDE SEQUENCE [LARGE SCALE GENOMIC DNA]</scope>
</reference>
<organism evidence="1 2">
    <name type="scientific">Ceraceosorus bombacis</name>
    <dbReference type="NCBI Taxonomy" id="401625"/>
    <lineage>
        <taxon>Eukaryota</taxon>
        <taxon>Fungi</taxon>
        <taxon>Dikarya</taxon>
        <taxon>Basidiomycota</taxon>
        <taxon>Ustilaginomycotina</taxon>
        <taxon>Exobasidiomycetes</taxon>
        <taxon>Ceraceosorales</taxon>
        <taxon>Ceraceosoraceae</taxon>
        <taxon>Ceraceosorus</taxon>
    </lineage>
</organism>
<proteinExistence type="predicted"/>
<name>A0A0P1BP48_9BASI</name>
<keyword evidence="2" id="KW-1185">Reference proteome</keyword>
<evidence type="ECO:0000313" key="1">
    <source>
        <dbReference type="EMBL" id="CEH18160.1"/>
    </source>
</evidence>
<sequence length="96" mass="10422">MATKRAAEDSFLTHGESTSQVLGLLLPLHEGTTSIRELLTPLTEEWCLGVAQGYFANLDVPTVKPCIALLFITTVSEVDVGTCRDLNPIHPTITEL</sequence>
<evidence type="ECO:0000313" key="2">
    <source>
        <dbReference type="Proteomes" id="UP000054845"/>
    </source>
</evidence>
<accession>A0A0P1BP48</accession>